<comment type="catalytic activity">
    <reaction evidence="9">
        <text>L-glutamate + NH4(+) + ATP = L-glutamine + ADP + phosphate + H(+)</text>
        <dbReference type="Rhea" id="RHEA:16169"/>
        <dbReference type="ChEBI" id="CHEBI:15378"/>
        <dbReference type="ChEBI" id="CHEBI:28938"/>
        <dbReference type="ChEBI" id="CHEBI:29985"/>
        <dbReference type="ChEBI" id="CHEBI:30616"/>
        <dbReference type="ChEBI" id="CHEBI:43474"/>
        <dbReference type="ChEBI" id="CHEBI:58359"/>
        <dbReference type="ChEBI" id="CHEBI:456216"/>
        <dbReference type="EC" id="6.3.1.2"/>
    </reaction>
</comment>
<dbReference type="PROSITE" id="PS00181">
    <property type="entry name" value="GLNA_ATP"/>
    <property type="match status" value="1"/>
</dbReference>
<gene>
    <name evidence="11" type="ORF">GX618_01405</name>
</gene>
<dbReference type="GO" id="GO:0004356">
    <property type="term" value="F:glutamine synthetase activity"/>
    <property type="evidence" value="ECO:0007669"/>
    <property type="project" value="UniProtKB-EC"/>
</dbReference>
<reference evidence="11 12" key="1">
    <citation type="journal article" date="2020" name="Biotechnol. Biofuels">
        <title>New insights from the biogas microbiome by comprehensive genome-resolved metagenomics of nearly 1600 species originating from multiple anaerobic digesters.</title>
        <authorList>
            <person name="Campanaro S."/>
            <person name="Treu L."/>
            <person name="Rodriguez-R L.M."/>
            <person name="Kovalovszki A."/>
            <person name="Ziels R.M."/>
            <person name="Maus I."/>
            <person name="Zhu X."/>
            <person name="Kougias P.G."/>
            <person name="Basile A."/>
            <person name="Luo G."/>
            <person name="Schluter A."/>
            <person name="Konstantinidis K.T."/>
            <person name="Angelidaki I."/>
        </authorList>
    </citation>
    <scope>NUCLEOTIDE SEQUENCE [LARGE SCALE GENOMIC DNA]</scope>
    <source>
        <strain evidence="11">AS06rmzACSIP_421</strain>
    </source>
</reference>
<evidence type="ECO:0000256" key="6">
    <source>
        <dbReference type="ARBA" id="ARBA00022842"/>
    </source>
</evidence>
<dbReference type="Proteomes" id="UP000554004">
    <property type="component" value="Unassembled WGS sequence"/>
</dbReference>
<keyword evidence="6" id="KW-0460">Magnesium</keyword>
<dbReference type="InterPro" id="IPR008147">
    <property type="entry name" value="Gln_synt_N"/>
</dbReference>
<keyword evidence="3 9" id="KW-0436">Ligase</keyword>
<dbReference type="Pfam" id="PF00120">
    <property type="entry name" value="Gln-synt_C"/>
    <property type="match status" value="1"/>
</dbReference>
<dbReference type="PROSITE" id="PS51987">
    <property type="entry name" value="GS_CATALYTIC"/>
    <property type="match status" value="1"/>
</dbReference>
<keyword evidence="5 9" id="KW-0067">ATP-binding</keyword>
<dbReference type="SMART" id="SM01230">
    <property type="entry name" value="Gln-synt_C"/>
    <property type="match status" value="1"/>
</dbReference>
<dbReference type="EMBL" id="JAAZAL010000049">
    <property type="protein sequence ID" value="NLE30915.1"/>
    <property type="molecule type" value="Genomic_DNA"/>
</dbReference>
<feature type="domain" description="GS catalytic" evidence="10">
    <location>
        <begin position="141"/>
        <end position="479"/>
    </location>
</feature>
<dbReference type="PANTHER" id="PTHR43785">
    <property type="entry name" value="GAMMA-GLUTAMYLPUTRESCINE SYNTHETASE"/>
    <property type="match status" value="1"/>
</dbReference>
<dbReference type="Pfam" id="PF03951">
    <property type="entry name" value="Gln-synt_N"/>
    <property type="match status" value="1"/>
</dbReference>
<dbReference type="GO" id="GO:0006542">
    <property type="term" value="P:glutamine biosynthetic process"/>
    <property type="evidence" value="ECO:0007669"/>
    <property type="project" value="InterPro"/>
</dbReference>
<dbReference type="SUPFAM" id="SSF54368">
    <property type="entry name" value="Glutamine synthetase, N-terminal domain"/>
    <property type="match status" value="1"/>
</dbReference>
<dbReference type="InterPro" id="IPR014746">
    <property type="entry name" value="Gln_synth/guanido_kin_cat_dom"/>
</dbReference>
<proteinExistence type="inferred from homology"/>
<dbReference type="EC" id="6.3.1.2" evidence="9"/>
<dbReference type="SUPFAM" id="SSF55931">
    <property type="entry name" value="Glutamine synthetase/guanido kinase"/>
    <property type="match status" value="1"/>
</dbReference>
<dbReference type="PROSITE" id="PS00180">
    <property type="entry name" value="GLNA_1"/>
    <property type="match status" value="1"/>
</dbReference>
<comment type="caution">
    <text evidence="11">The sequence shown here is derived from an EMBL/GenBank/DDBJ whole genome shotgun (WGS) entry which is preliminary data.</text>
</comment>
<evidence type="ECO:0000313" key="11">
    <source>
        <dbReference type="EMBL" id="NLE30915.1"/>
    </source>
</evidence>
<organism evidence="11 12">
    <name type="scientific">Candidatus Dojkabacteria bacterium</name>
    <dbReference type="NCBI Taxonomy" id="2099670"/>
    <lineage>
        <taxon>Bacteria</taxon>
        <taxon>Candidatus Dojkabacteria</taxon>
    </lineage>
</organism>
<protein>
    <recommendedName>
        <fullName evidence="9">Glutamine synthetase</fullName>
        <ecNumber evidence="9">6.3.1.2</ecNumber>
    </recommendedName>
</protein>
<dbReference type="InterPro" id="IPR008146">
    <property type="entry name" value="Gln_synth_cat_dom"/>
</dbReference>
<sequence>MDEPLKDFLTISYNELEVLNKEAKKRRIDNFGKPNNKLESYYTEYLKKETRIKAVTVGFTDLEGKFQMLDYNKDYLLESSDNLTFDGSSVKGFTQVSESDLKLKLDWSSFYWLPSDIFGPGKVLLFAEIYTSDDMPHPSDFRSRLRTYLHELYKKEKYLVMGANEIEGILVEGLDAEMNFKEETGFKLVSSGGYYHSLPLDRLRKFIDATAEAHRALGFENEKDHPEVAPSQFELNYKHSIADIASDQVQLYKLVARQVAEIQGLTATFLPKPIVGINGSGMHTNLSIEKDGKNIFYEKNGNVDLSDLGNDFIDRILFKASAMCLILNPSVNAYRRLDPNFEAPNQIKASAVNRTAMVRIPLASEKSARIEVRSVAPDANPYMVYYTLLRVGLEGKKQKLHKGITPRTKVLPDDIYDAIKFLKRSSFMSEILGEETKNKYIALKQASADRCPKALGNKVKRSEVIFHHEITNQLLWNEF</sequence>
<name>A0A847ET55_9BACT</name>
<evidence type="ECO:0000259" key="10">
    <source>
        <dbReference type="PROSITE" id="PS51987"/>
    </source>
</evidence>
<dbReference type="Gene3D" id="3.10.20.70">
    <property type="entry name" value="Glutamine synthetase, N-terminal domain"/>
    <property type="match status" value="1"/>
</dbReference>
<dbReference type="AlphaFoldDB" id="A0A847ET55"/>
<evidence type="ECO:0000256" key="2">
    <source>
        <dbReference type="ARBA" id="ARBA00009897"/>
    </source>
</evidence>
<comment type="similarity">
    <text evidence="2 7 8">Belongs to the glutamine synthetase family.</text>
</comment>
<accession>A0A847ET55</accession>
<evidence type="ECO:0000256" key="7">
    <source>
        <dbReference type="PROSITE-ProRule" id="PRU01331"/>
    </source>
</evidence>
<comment type="cofactor">
    <cofactor evidence="1">
        <name>Mg(2+)</name>
        <dbReference type="ChEBI" id="CHEBI:18420"/>
    </cofactor>
</comment>
<dbReference type="Gene3D" id="3.30.590.10">
    <property type="entry name" value="Glutamine synthetase/guanido kinase, catalytic domain"/>
    <property type="match status" value="1"/>
</dbReference>
<evidence type="ECO:0000256" key="9">
    <source>
        <dbReference type="RuleBase" id="RU004356"/>
    </source>
</evidence>
<evidence type="ECO:0000256" key="4">
    <source>
        <dbReference type="ARBA" id="ARBA00022741"/>
    </source>
</evidence>
<evidence type="ECO:0000256" key="1">
    <source>
        <dbReference type="ARBA" id="ARBA00001946"/>
    </source>
</evidence>
<dbReference type="InterPro" id="IPR027303">
    <property type="entry name" value="Gln_synth_gly_rich_site"/>
</dbReference>
<dbReference type="GO" id="GO:0005524">
    <property type="term" value="F:ATP binding"/>
    <property type="evidence" value="ECO:0007669"/>
    <property type="project" value="UniProtKB-KW"/>
</dbReference>
<evidence type="ECO:0000256" key="5">
    <source>
        <dbReference type="ARBA" id="ARBA00022840"/>
    </source>
</evidence>
<dbReference type="InterPro" id="IPR027302">
    <property type="entry name" value="Gln_synth_N_conserv_site"/>
</dbReference>
<dbReference type="InterPro" id="IPR036651">
    <property type="entry name" value="Gln_synt_N_sf"/>
</dbReference>
<evidence type="ECO:0000313" key="12">
    <source>
        <dbReference type="Proteomes" id="UP000554004"/>
    </source>
</evidence>
<dbReference type="PANTHER" id="PTHR43785:SF12">
    <property type="entry name" value="TYPE-1 GLUTAMINE SYNTHETASE 2"/>
    <property type="match status" value="1"/>
</dbReference>
<evidence type="ECO:0000256" key="8">
    <source>
        <dbReference type="RuleBase" id="RU000384"/>
    </source>
</evidence>
<evidence type="ECO:0000256" key="3">
    <source>
        <dbReference type="ARBA" id="ARBA00022598"/>
    </source>
</evidence>
<keyword evidence="4 9" id="KW-0547">Nucleotide-binding</keyword>